<dbReference type="AlphaFoldDB" id="A0A7J6PD26"/>
<evidence type="ECO:0000313" key="5">
    <source>
        <dbReference type="Proteomes" id="UP000541610"/>
    </source>
</evidence>
<dbReference type="InterPro" id="IPR013024">
    <property type="entry name" value="GGCT-like"/>
</dbReference>
<evidence type="ECO:0000256" key="2">
    <source>
        <dbReference type="ARBA" id="ARBA00023239"/>
    </source>
</evidence>
<evidence type="ECO:0000256" key="1">
    <source>
        <dbReference type="ARBA" id="ARBA00012346"/>
    </source>
</evidence>
<dbReference type="Pfam" id="PF13772">
    <property type="entry name" value="AIG2_2"/>
    <property type="match status" value="1"/>
</dbReference>
<sequence length="309" mass="34865">MVSAAGSSADDAAVKEKTAVYREPIPDELTEVPMFSFGANMSTDSLRSRGIETGDKGPLRAVLTEYDLVFDMEPRDIFIIEGYYANVRRSLGGRVHGVVNFLTRKGLERLDDFESPFYERRWVTVQPYEGDALKAMIYIQQDNGERREGRPGRRYLKTLIAGAEKSGLDGEWITRLRSLPFVDFRKFDFESAERKALINRRVFQRHEIVDSHKKQNPLLVSLLGVVLAAPARLEKIETMIYTSGDDLTLVCANFVSYEGSPSDARSITPEQRGFIETVLESVTSDTGRLEIVGKLPDDFDFYWKGAGNL</sequence>
<dbReference type="InterPro" id="IPR036568">
    <property type="entry name" value="GGCT-like_sf"/>
</dbReference>
<dbReference type="Proteomes" id="UP000541610">
    <property type="component" value="Unassembled WGS sequence"/>
</dbReference>
<evidence type="ECO:0000256" key="3">
    <source>
        <dbReference type="PIRSR" id="PIRSR617939-1"/>
    </source>
</evidence>
<gene>
    <name evidence="4" type="ORF">FOZ60_009626</name>
</gene>
<dbReference type="OrthoDB" id="2924818at2759"/>
<dbReference type="CDD" id="cd06661">
    <property type="entry name" value="GGCT_like"/>
    <property type="match status" value="1"/>
</dbReference>
<proteinExistence type="predicted"/>
<dbReference type="EC" id="4.3.2.9" evidence="1"/>
<dbReference type="EMBL" id="JABANP010000039">
    <property type="protein sequence ID" value="KAF4693882.1"/>
    <property type="molecule type" value="Genomic_DNA"/>
</dbReference>
<dbReference type="SUPFAM" id="SSF110857">
    <property type="entry name" value="Gamma-glutamyl cyclotransferase-like"/>
    <property type="match status" value="1"/>
</dbReference>
<protein>
    <recommendedName>
        <fullName evidence="1">gamma-glutamylcyclotransferase</fullName>
        <ecNumber evidence="1">4.3.2.9</ecNumber>
    </recommendedName>
</protein>
<dbReference type="InterPro" id="IPR017939">
    <property type="entry name" value="G-Glutamylcylcotransferase"/>
</dbReference>
<feature type="active site" description="Proton acceptor" evidence="3">
    <location>
        <position position="114"/>
    </location>
</feature>
<comment type="caution">
    <text evidence="4">The sequence shown here is derived from an EMBL/GenBank/DDBJ whole genome shotgun (WGS) entry which is preliminary data.</text>
</comment>
<dbReference type="PANTHER" id="PTHR12935">
    <property type="entry name" value="GAMMA-GLUTAMYLCYCLOTRANSFERASE"/>
    <property type="match status" value="1"/>
</dbReference>
<organism evidence="4 5">
    <name type="scientific">Perkinsus olseni</name>
    <name type="common">Perkinsus atlanticus</name>
    <dbReference type="NCBI Taxonomy" id="32597"/>
    <lineage>
        <taxon>Eukaryota</taxon>
        <taxon>Sar</taxon>
        <taxon>Alveolata</taxon>
        <taxon>Perkinsozoa</taxon>
        <taxon>Perkinsea</taxon>
        <taxon>Perkinsida</taxon>
        <taxon>Perkinsidae</taxon>
        <taxon>Perkinsus</taxon>
    </lineage>
</organism>
<keyword evidence="2" id="KW-0456">Lyase</keyword>
<accession>A0A7J6PD26</accession>
<reference evidence="4 5" key="1">
    <citation type="submission" date="2020-04" db="EMBL/GenBank/DDBJ databases">
        <title>Perkinsus olseni comparative genomics.</title>
        <authorList>
            <person name="Bogema D.R."/>
        </authorList>
    </citation>
    <scope>NUCLEOTIDE SEQUENCE [LARGE SCALE GENOMIC DNA]</scope>
    <source>
        <strain evidence="4">00978-12</strain>
    </source>
</reference>
<evidence type="ECO:0000313" key="4">
    <source>
        <dbReference type="EMBL" id="KAF4693882.1"/>
    </source>
</evidence>
<dbReference type="Gene3D" id="3.10.490.10">
    <property type="entry name" value="Gamma-glutamyl cyclotransferase-like"/>
    <property type="match status" value="1"/>
</dbReference>
<name>A0A7J6PD26_PEROL</name>
<dbReference type="PANTHER" id="PTHR12935:SF0">
    <property type="entry name" value="GAMMA-GLUTAMYLCYCLOTRANSFERASE"/>
    <property type="match status" value="1"/>
</dbReference>
<dbReference type="GO" id="GO:0003839">
    <property type="term" value="F:gamma-glutamylcyclotransferase activity"/>
    <property type="evidence" value="ECO:0007669"/>
    <property type="project" value="UniProtKB-EC"/>
</dbReference>